<reference evidence="1" key="2">
    <citation type="submission" date="2021-04" db="EMBL/GenBank/DDBJ databases">
        <authorList>
            <person name="Gilroy R."/>
        </authorList>
    </citation>
    <scope>NUCLEOTIDE SEQUENCE</scope>
    <source>
        <strain evidence="1">CHK179-7159</strain>
    </source>
</reference>
<reference evidence="1" key="1">
    <citation type="journal article" date="2021" name="PeerJ">
        <title>Extensive microbial diversity within the chicken gut microbiome revealed by metagenomics and culture.</title>
        <authorList>
            <person name="Gilroy R."/>
            <person name="Ravi A."/>
            <person name="Getino M."/>
            <person name="Pursley I."/>
            <person name="Horton D.L."/>
            <person name="Alikhan N.F."/>
            <person name="Baker D."/>
            <person name="Gharbi K."/>
            <person name="Hall N."/>
            <person name="Watson M."/>
            <person name="Adriaenssens E.M."/>
            <person name="Foster-Nyarko E."/>
            <person name="Jarju S."/>
            <person name="Secka A."/>
            <person name="Antonio M."/>
            <person name="Oren A."/>
            <person name="Chaudhuri R.R."/>
            <person name="La Ragione R."/>
            <person name="Hildebrand F."/>
            <person name="Pallen M.J."/>
        </authorList>
    </citation>
    <scope>NUCLEOTIDE SEQUENCE</scope>
    <source>
        <strain evidence="1">CHK179-7159</strain>
    </source>
</reference>
<dbReference type="Proteomes" id="UP000886858">
    <property type="component" value="Unassembled WGS sequence"/>
</dbReference>
<protein>
    <submittedName>
        <fullName evidence="1">Right-handed parallel beta-helix repeat-containing protein</fullName>
    </submittedName>
</protein>
<dbReference type="SUPFAM" id="SSF51126">
    <property type="entry name" value="Pectin lyase-like"/>
    <property type="match status" value="1"/>
</dbReference>
<dbReference type="PANTHER" id="PTHR36453">
    <property type="entry name" value="SECRETED PROTEIN-RELATED"/>
    <property type="match status" value="1"/>
</dbReference>
<dbReference type="InterPro" id="IPR011050">
    <property type="entry name" value="Pectin_lyase_fold/virulence"/>
</dbReference>
<dbReference type="InterPro" id="IPR012334">
    <property type="entry name" value="Pectin_lyas_fold"/>
</dbReference>
<dbReference type="AlphaFoldDB" id="A0A9D2L203"/>
<evidence type="ECO:0000313" key="2">
    <source>
        <dbReference type="Proteomes" id="UP000886858"/>
    </source>
</evidence>
<comment type="caution">
    <text evidence="1">The sequence shown here is derived from an EMBL/GenBank/DDBJ whole genome shotgun (WGS) entry which is preliminary data.</text>
</comment>
<organism evidence="1 2">
    <name type="scientific">Candidatus Eisenbergiella merdipullorum</name>
    <dbReference type="NCBI Taxonomy" id="2838553"/>
    <lineage>
        <taxon>Bacteria</taxon>
        <taxon>Bacillati</taxon>
        <taxon>Bacillota</taxon>
        <taxon>Clostridia</taxon>
        <taxon>Lachnospirales</taxon>
        <taxon>Lachnospiraceae</taxon>
        <taxon>Eisenbergiella</taxon>
    </lineage>
</organism>
<proteinExistence type="predicted"/>
<dbReference type="PANTHER" id="PTHR36453:SF1">
    <property type="entry name" value="RIGHT HANDED BETA HELIX DOMAIN-CONTAINING PROTEIN"/>
    <property type="match status" value="1"/>
</dbReference>
<dbReference type="EMBL" id="DWYY01000137">
    <property type="protein sequence ID" value="HJA93960.1"/>
    <property type="molecule type" value="Genomic_DNA"/>
</dbReference>
<dbReference type="Gene3D" id="2.160.20.10">
    <property type="entry name" value="Single-stranded right-handed beta-helix, Pectin lyase-like"/>
    <property type="match status" value="1"/>
</dbReference>
<feature type="non-terminal residue" evidence="1">
    <location>
        <position position="1"/>
    </location>
</feature>
<evidence type="ECO:0000313" key="1">
    <source>
        <dbReference type="EMBL" id="HJA93960.1"/>
    </source>
</evidence>
<name>A0A9D2L203_9FIRM</name>
<gene>
    <name evidence="1" type="ORF">H9717_12770</name>
</gene>
<accession>A0A9D2L203</accession>
<sequence>VAVIGGYIQDCSISHNEIYDVSYSAISLGWGWGRSDVSVGPKRPTPWKEPSVCMRNRILYNHIYRCMMTLCDGGGIYTIGCMTGTSIIGNYIHESAGFHGDGYDGVVICGYQTEEFYDPKREPFMKLTGVPGGIYQDEGSRGIEISNNILHDVPLPFFYHNQIDKGYTMVEYKDNYINKRPGDEGFPVELAACAGVEPEYKFLLDA</sequence>